<name>A0A4Y7RJ84_9FIRM</name>
<dbReference type="AlphaFoldDB" id="A0A4Y7RJ84"/>
<dbReference type="Proteomes" id="UP000297597">
    <property type="component" value="Unassembled WGS sequence"/>
</dbReference>
<sequence length="102" mass="11713">MSHNWRYVRIAVYDVPKVQRGWVSREYLAATEEAVPLEGKLPVGTRIYYGPNAEIVPGFPTEVDLHYQKVHIVEEKGEMAYVSGPGGWNAWVYKKDIVFDPF</sequence>
<reference evidence="1 2" key="1">
    <citation type="journal article" date="2018" name="Environ. Microbiol.">
        <title>Novel energy conservation strategies and behaviour of Pelotomaculum schinkii driving syntrophic propionate catabolism.</title>
        <authorList>
            <person name="Hidalgo-Ahumada C.A.P."/>
            <person name="Nobu M.K."/>
            <person name="Narihiro T."/>
            <person name="Tamaki H."/>
            <person name="Liu W.T."/>
            <person name="Kamagata Y."/>
            <person name="Stams A.J.M."/>
            <person name="Imachi H."/>
            <person name="Sousa D.Z."/>
        </authorList>
    </citation>
    <scope>NUCLEOTIDE SEQUENCE [LARGE SCALE GENOMIC DNA]</scope>
    <source>
        <strain evidence="1 2">MGP</strain>
    </source>
</reference>
<evidence type="ECO:0000313" key="2">
    <source>
        <dbReference type="Proteomes" id="UP000297597"/>
    </source>
</evidence>
<proteinExistence type="predicted"/>
<dbReference type="RefSeq" id="WP_134215829.1">
    <property type="nucleotide sequence ID" value="NZ_QFFZ01000071.1"/>
</dbReference>
<comment type="caution">
    <text evidence="1">The sequence shown here is derived from an EMBL/GenBank/DDBJ whole genome shotgun (WGS) entry which is preliminary data.</text>
</comment>
<organism evidence="1 2">
    <name type="scientific">Pelotomaculum propionicicum</name>
    <dbReference type="NCBI Taxonomy" id="258475"/>
    <lineage>
        <taxon>Bacteria</taxon>
        <taxon>Bacillati</taxon>
        <taxon>Bacillota</taxon>
        <taxon>Clostridia</taxon>
        <taxon>Eubacteriales</taxon>
        <taxon>Desulfotomaculaceae</taxon>
        <taxon>Pelotomaculum</taxon>
    </lineage>
</organism>
<keyword evidence="2" id="KW-1185">Reference proteome</keyword>
<gene>
    <name evidence="1" type="ORF">Pmgp_03565</name>
</gene>
<accession>A0A4Y7RJ84</accession>
<protein>
    <submittedName>
        <fullName evidence="1">Uncharacterized protein</fullName>
    </submittedName>
</protein>
<evidence type="ECO:0000313" key="1">
    <source>
        <dbReference type="EMBL" id="TEB08893.1"/>
    </source>
</evidence>
<dbReference type="EMBL" id="QFFZ01000071">
    <property type="protein sequence ID" value="TEB08893.1"/>
    <property type="molecule type" value="Genomic_DNA"/>
</dbReference>
<dbReference type="OrthoDB" id="1797351at2"/>